<reference evidence="4 5" key="1">
    <citation type="submission" date="2020-04" db="EMBL/GenBank/DDBJ databases">
        <title>Perkinsus chesapeaki whole genome sequence.</title>
        <authorList>
            <person name="Bogema D.R."/>
        </authorList>
    </citation>
    <scope>NUCLEOTIDE SEQUENCE [LARGE SCALE GENOMIC DNA]</scope>
    <source>
        <strain evidence="4">ATCC PRA-425</strain>
    </source>
</reference>
<proteinExistence type="predicted"/>
<gene>
    <name evidence="4" type="ORF">FOL47_001612</name>
</gene>
<feature type="region of interest" description="Disordered" evidence="2">
    <location>
        <begin position="298"/>
        <end position="352"/>
    </location>
</feature>
<sequence>MSIAGDLSPTYGASYEKRFFYLEETMQQAQCSSNSVADFLEERSLRKLTDPAALVTTLLGFGRFTLYTEVKGLSLLCPNGKQVYTFGHFASRWDLTRLHKTTDWTEGAWLKLQSCASMAHLSAPMFLMLLAYITPPSVARVIQEQCMRKRAALVVWREIPKWLVTCGTVLKEVQKEITAPFEDIDPSTALRKWCTTLPKPNQTWGEFLVHEQALCAQLEPAIAWTVRRDKLLKCLTDCFPYFRDNELSRERHLPHLRKSPGILDFLGDLQKIADSHAPLALDDVLGVAVEPAWSRKNKSLKGKGYASGQSNIHQESLTDNKKPKSDTPIDRSEGKLPAPKQGKPAKKSQGCHKCGDLTHWKRDCPLLVTKAEVKSEAATPDAKPDKQTRSGRTYLVNDGGDLTLGSVYVLNSDSNSDGVLLKAGLDTCSTINLVSSSVLPNLRFTVTKLDDALTVDSIGGQTVLKRMAEVRILTKEGVVTANFFVIHAKALPAGLDLLVGKDTLHRLGYRLVNANVEEPAEELQPPVTACDRDEDPTSWVRPPLSAVLKRFTSPTPTAKPVFDDTLEDMVARGRDFMLQELGVWRVVYGNKNYRCRVRPLEDGEQPEKDCKTQTHVFEFDWLDLPADEKHAKASRNPDFSTGLLKRLGDESRKSFEAEIEKYLDRGWWRPQAEHHDVDTEEKITVFPVEQPTHLSHPVRPCADCRRRNLALPRASYHGLSLGECASVLMASSPKYLRFKDISKAFYRLHLPSWRSVGLQTGGRKFSSRRVVFGLRFGPLALENFTIHLVRSVMMALTGVPPPRLVPEELCSHVEGLVLLAYYDDFAIASNDLKLVELVGLLLDRIGAVFGMVFPAEKAAVVTREPSRHLGLDWWYQDGILHAACPILSEEEWKTEVDNVFNKPGRLTKRSLFRLCGLLLDPLGLHPERELILNKIRSWAGSYGSAVDLPSWDRLLPATQQDKEVLLSLFAQVRQLSSPCSHRSWGGGRVLHALSDASEAGFGWTISTEEGALVAEKCRAFPEGLRWHCNRKEMFSVVDLLKKVVRLVELGLKIDTITLSSDNGSTVAWCNDNVTKVKGFDKIALGRLLNQYREAEEILQTRNISLRLSYPLPYASCPRSRRSSSLMDKD</sequence>
<feature type="compositionally biased region" description="Basic and acidic residues" evidence="2">
    <location>
        <begin position="316"/>
        <end position="334"/>
    </location>
</feature>
<evidence type="ECO:0000259" key="3">
    <source>
        <dbReference type="PROSITE" id="PS50158"/>
    </source>
</evidence>
<dbReference type="InterPro" id="IPR043502">
    <property type="entry name" value="DNA/RNA_pol_sf"/>
</dbReference>
<organism evidence="4 5">
    <name type="scientific">Perkinsus chesapeaki</name>
    <name type="common">Clam parasite</name>
    <name type="synonym">Perkinsus andrewsi</name>
    <dbReference type="NCBI Taxonomy" id="330153"/>
    <lineage>
        <taxon>Eukaryota</taxon>
        <taxon>Sar</taxon>
        <taxon>Alveolata</taxon>
        <taxon>Perkinsozoa</taxon>
        <taxon>Perkinsea</taxon>
        <taxon>Perkinsida</taxon>
        <taxon>Perkinsidae</taxon>
        <taxon>Perkinsus</taxon>
    </lineage>
</organism>
<evidence type="ECO:0000313" key="4">
    <source>
        <dbReference type="EMBL" id="KAF4649884.1"/>
    </source>
</evidence>
<dbReference type="SUPFAM" id="SSF56672">
    <property type="entry name" value="DNA/RNA polymerases"/>
    <property type="match status" value="1"/>
</dbReference>
<evidence type="ECO:0000313" key="5">
    <source>
        <dbReference type="Proteomes" id="UP000591131"/>
    </source>
</evidence>
<dbReference type="SUPFAM" id="SSF57756">
    <property type="entry name" value="Retrovirus zinc finger-like domains"/>
    <property type="match status" value="1"/>
</dbReference>
<evidence type="ECO:0000256" key="1">
    <source>
        <dbReference type="PROSITE-ProRule" id="PRU00047"/>
    </source>
</evidence>
<keyword evidence="1" id="KW-0479">Metal-binding</keyword>
<dbReference type="Proteomes" id="UP000591131">
    <property type="component" value="Unassembled WGS sequence"/>
</dbReference>
<name>A0A7J6KSP2_PERCH</name>
<comment type="caution">
    <text evidence="4">The sequence shown here is derived from an EMBL/GenBank/DDBJ whole genome shotgun (WGS) entry which is preliminary data.</text>
</comment>
<keyword evidence="1" id="KW-0862">Zinc</keyword>
<evidence type="ECO:0000256" key="2">
    <source>
        <dbReference type="SAM" id="MobiDB-lite"/>
    </source>
</evidence>
<dbReference type="OrthoDB" id="414258at2759"/>
<protein>
    <recommendedName>
        <fullName evidence="3">CCHC-type domain-containing protein</fullName>
    </recommendedName>
</protein>
<accession>A0A7J6KSP2</accession>
<dbReference type="GO" id="GO:0003676">
    <property type="term" value="F:nucleic acid binding"/>
    <property type="evidence" value="ECO:0007669"/>
    <property type="project" value="InterPro"/>
</dbReference>
<dbReference type="InterPro" id="IPR036875">
    <property type="entry name" value="Znf_CCHC_sf"/>
</dbReference>
<dbReference type="AlphaFoldDB" id="A0A7J6KSP2"/>
<feature type="region of interest" description="Disordered" evidence="2">
    <location>
        <begin position="374"/>
        <end position="393"/>
    </location>
</feature>
<dbReference type="EMBL" id="JAAPAO010001398">
    <property type="protein sequence ID" value="KAF4649884.1"/>
    <property type="molecule type" value="Genomic_DNA"/>
</dbReference>
<dbReference type="GO" id="GO:0008270">
    <property type="term" value="F:zinc ion binding"/>
    <property type="evidence" value="ECO:0007669"/>
    <property type="project" value="UniProtKB-KW"/>
</dbReference>
<keyword evidence="5" id="KW-1185">Reference proteome</keyword>
<keyword evidence="1" id="KW-0863">Zinc-finger</keyword>
<feature type="domain" description="CCHC-type" evidence="3">
    <location>
        <begin position="351"/>
        <end position="365"/>
    </location>
</feature>
<dbReference type="InterPro" id="IPR001878">
    <property type="entry name" value="Znf_CCHC"/>
</dbReference>
<dbReference type="PROSITE" id="PS50158">
    <property type="entry name" value="ZF_CCHC"/>
    <property type="match status" value="1"/>
</dbReference>